<evidence type="ECO:0000313" key="2">
    <source>
        <dbReference type="Proteomes" id="UP000176422"/>
    </source>
</evidence>
<comment type="caution">
    <text evidence="1">The sequence shown here is derived from an EMBL/GenBank/DDBJ whole genome shotgun (WGS) entry which is preliminary data.</text>
</comment>
<dbReference type="AlphaFoldDB" id="A0A1F8DY07"/>
<organism evidence="1 2">
    <name type="scientific">Candidatus Wolfebacteria bacterium RIFOXYB1_FULL_54_12</name>
    <dbReference type="NCBI Taxonomy" id="1802559"/>
    <lineage>
        <taxon>Bacteria</taxon>
        <taxon>Candidatus Wolfeibacteriota</taxon>
    </lineage>
</organism>
<gene>
    <name evidence="1" type="ORF">A2372_03195</name>
</gene>
<dbReference type="EMBL" id="MGIT01000001">
    <property type="protein sequence ID" value="OGM93366.1"/>
    <property type="molecule type" value="Genomic_DNA"/>
</dbReference>
<proteinExistence type="predicted"/>
<reference evidence="1 2" key="1">
    <citation type="journal article" date="2016" name="Nat. Commun.">
        <title>Thousands of microbial genomes shed light on interconnected biogeochemical processes in an aquifer system.</title>
        <authorList>
            <person name="Anantharaman K."/>
            <person name="Brown C.T."/>
            <person name="Hug L.A."/>
            <person name="Sharon I."/>
            <person name="Castelle C.J."/>
            <person name="Probst A.J."/>
            <person name="Thomas B.C."/>
            <person name="Singh A."/>
            <person name="Wilkins M.J."/>
            <person name="Karaoz U."/>
            <person name="Brodie E.L."/>
            <person name="Williams K.H."/>
            <person name="Hubbard S.S."/>
            <person name="Banfield J.F."/>
        </authorList>
    </citation>
    <scope>NUCLEOTIDE SEQUENCE [LARGE SCALE GENOMIC DNA]</scope>
</reference>
<evidence type="ECO:0000313" key="1">
    <source>
        <dbReference type="EMBL" id="OGM93366.1"/>
    </source>
</evidence>
<sequence length="159" mass="18868">MDSLQDLIVGWVQNVRAYFDPDYRRPLPTPEAAEQWFTQRCMFGRTTPKQKQAILKIVLDEIRKSRESFGFLLEDRHIYKEEQFFLYIVECSRGTDAIRAMGFDNALKHFAVNMDIFFRSTSEYYFKREKGKPGSRMKYRCHMEAVRAGVLREIFNDGL</sequence>
<name>A0A1F8DY07_9BACT</name>
<protein>
    <submittedName>
        <fullName evidence="1">Uncharacterized protein</fullName>
    </submittedName>
</protein>
<dbReference type="Proteomes" id="UP000176422">
    <property type="component" value="Unassembled WGS sequence"/>
</dbReference>
<accession>A0A1F8DY07</accession>